<protein>
    <submittedName>
        <fullName evidence="3">Uncharacterized protein</fullName>
    </submittedName>
</protein>
<evidence type="ECO:0000256" key="1">
    <source>
        <dbReference type="ARBA" id="ARBA00022741"/>
    </source>
</evidence>
<dbReference type="AlphaFoldDB" id="A0A0C9W170"/>
<keyword evidence="2" id="KW-0342">GTP-binding</keyword>
<organism evidence="3 4">
    <name type="scientific">Hydnomerulius pinastri MD-312</name>
    <dbReference type="NCBI Taxonomy" id="994086"/>
    <lineage>
        <taxon>Eukaryota</taxon>
        <taxon>Fungi</taxon>
        <taxon>Dikarya</taxon>
        <taxon>Basidiomycota</taxon>
        <taxon>Agaricomycotina</taxon>
        <taxon>Agaricomycetes</taxon>
        <taxon>Agaricomycetidae</taxon>
        <taxon>Boletales</taxon>
        <taxon>Boletales incertae sedis</taxon>
        <taxon>Leucogyrophana</taxon>
    </lineage>
</organism>
<dbReference type="GO" id="GO:0007264">
    <property type="term" value="P:small GTPase-mediated signal transduction"/>
    <property type="evidence" value="ECO:0007669"/>
    <property type="project" value="InterPro"/>
</dbReference>
<reference evidence="3 4" key="1">
    <citation type="submission" date="2014-04" db="EMBL/GenBank/DDBJ databases">
        <title>Evolutionary Origins and Diversification of the Mycorrhizal Mutualists.</title>
        <authorList>
            <consortium name="DOE Joint Genome Institute"/>
            <consortium name="Mycorrhizal Genomics Consortium"/>
            <person name="Kohler A."/>
            <person name="Kuo A."/>
            <person name="Nagy L.G."/>
            <person name="Floudas D."/>
            <person name="Copeland A."/>
            <person name="Barry K.W."/>
            <person name="Cichocki N."/>
            <person name="Veneault-Fourrey C."/>
            <person name="LaButti K."/>
            <person name="Lindquist E.A."/>
            <person name="Lipzen A."/>
            <person name="Lundell T."/>
            <person name="Morin E."/>
            <person name="Murat C."/>
            <person name="Riley R."/>
            <person name="Ohm R."/>
            <person name="Sun H."/>
            <person name="Tunlid A."/>
            <person name="Henrissat B."/>
            <person name="Grigoriev I.V."/>
            <person name="Hibbett D.S."/>
            <person name="Martin F."/>
        </authorList>
    </citation>
    <scope>NUCLEOTIDE SEQUENCE [LARGE SCALE GENOMIC DNA]</scope>
    <source>
        <strain evidence="3 4">MD-312</strain>
    </source>
</reference>
<evidence type="ECO:0000313" key="3">
    <source>
        <dbReference type="EMBL" id="KIJ64590.1"/>
    </source>
</evidence>
<dbReference type="InterPro" id="IPR003578">
    <property type="entry name" value="Small_GTPase_Rho"/>
</dbReference>
<accession>A0A0C9W170</accession>
<dbReference type="GO" id="GO:0005525">
    <property type="term" value="F:GTP binding"/>
    <property type="evidence" value="ECO:0007669"/>
    <property type="project" value="UniProtKB-KW"/>
</dbReference>
<dbReference type="InterPro" id="IPR001806">
    <property type="entry name" value="Small_GTPase"/>
</dbReference>
<dbReference type="SMART" id="SM00174">
    <property type="entry name" value="RHO"/>
    <property type="match status" value="1"/>
</dbReference>
<dbReference type="HOGENOM" id="CLU_1489207_0_0_1"/>
<evidence type="ECO:0000256" key="2">
    <source>
        <dbReference type="ARBA" id="ARBA00023134"/>
    </source>
</evidence>
<dbReference type="EMBL" id="KN839846">
    <property type="protein sequence ID" value="KIJ64590.1"/>
    <property type="molecule type" value="Genomic_DNA"/>
</dbReference>
<dbReference type="Proteomes" id="UP000053820">
    <property type="component" value="Unassembled WGS sequence"/>
</dbReference>
<keyword evidence="1" id="KW-0547">Nucleotide-binding</keyword>
<evidence type="ECO:0000313" key="4">
    <source>
        <dbReference type="Proteomes" id="UP000053820"/>
    </source>
</evidence>
<dbReference type="Pfam" id="PF00071">
    <property type="entry name" value="Ras"/>
    <property type="match status" value="1"/>
</dbReference>
<dbReference type="InterPro" id="IPR027417">
    <property type="entry name" value="P-loop_NTPase"/>
</dbReference>
<keyword evidence="4" id="KW-1185">Reference proteome</keyword>
<gene>
    <name evidence="3" type="ORF">HYDPIDRAFT_28524</name>
</gene>
<sequence length="181" mass="19291">MSRGKSSGYICEIAMPYLIEVTIDMRQDSPLSSKELWIPALQRICNTPVPVLLVGLKSDLRPENEHMTIKVETARDNGDTDTIVSVAPPPYSESELAASPPTLFSDADTLALDDTATLVSNSKLVSSIRARALASAIGASYFECSALTHEGVDALFLTVAKKSAKVRNAIAEGGDCTCVVC</sequence>
<dbReference type="GO" id="GO:0003924">
    <property type="term" value="F:GTPase activity"/>
    <property type="evidence" value="ECO:0007669"/>
    <property type="project" value="InterPro"/>
</dbReference>
<dbReference type="Gene3D" id="3.40.50.300">
    <property type="entry name" value="P-loop containing nucleotide triphosphate hydrolases"/>
    <property type="match status" value="1"/>
</dbReference>
<dbReference type="PANTHER" id="PTHR24072">
    <property type="entry name" value="RHO FAMILY GTPASE"/>
    <property type="match status" value="1"/>
</dbReference>
<name>A0A0C9W170_9AGAM</name>
<proteinExistence type="predicted"/>
<dbReference type="SUPFAM" id="SSF52540">
    <property type="entry name" value="P-loop containing nucleoside triphosphate hydrolases"/>
    <property type="match status" value="1"/>
</dbReference>